<dbReference type="Gene3D" id="3.40.50.11350">
    <property type="match status" value="1"/>
</dbReference>
<reference evidence="3 4" key="1">
    <citation type="journal article" date="2012" name="BMC Genomics">
        <title>Comparative genomics of Brachyspira pilosicoli strains: genome rearrangements, reductions and correlation of genetic compliment with phenotypic diversity.</title>
        <authorList>
            <person name="Mappley L.J."/>
            <person name="Black M.L."/>
            <person name="Abuoun M."/>
            <person name="Darby A.C."/>
            <person name="Woodward M.J."/>
            <person name="Parkhill J."/>
            <person name="Turner A.K."/>
            <person name="Bellgard M.I."/>
            <person name="La T."/>
            <person name="Phillips N.D."/>
            <person name="La Ragione R.M."/>
            <person name="Hampson D.J."/>
        </authorList>
    </citation>
    <scope>NUCLEOTIDE SEQUENCE [LARGE SCALE GENOMIC DNA]</scope>
    <source>
        <strain evidence="3">B2904</strain>
    </source>
</reference>
<protein>
    <submittedName>
        <fullName evidence="3">Putative alpha-1,2-fucosyltransferase, glycosyl transferase, family 9</fullName>
    </submittedName>
</protein>
<dbReference type="GO" id="GO:0016020">
    <property type="term" value="C:membrane"/>
    <property type="evidence" value="ECO:0007669"/>
    <property type="project" value="InterPro"/>
</dbReference>
<dbReference type="KEGG" id="bpj:B2904_orf11"/>
<dbReference type="GO" id="GO:0008107">
    <property type="term" value="F:galactoside 2-alpha-L-fucosyltransferase activity"/>
    <property type="evidence" value="ECO:0007669"/>
    <property type="project" value="InterPro"/>
</dbReference>
<dbReference type="Pfam" id="PF01531">
    <property type="entry name" value="Glyco_transf_11"/>
    <property type="match status" value="1"/>
</dbReference>
<name>J9UND3_BRAPL</name>
<evidence type="ECO:0000256" key="2">
    <source>
        <dbReference type="ARBA" id="ARBA00022679"/>
    </source>
</evidence>
<evidence type="ECO:0000313" key="3">
    <source>
        <dbReference type="EMBL" id="AFR69369.1"/>
    </source>
</evidence>
<dbReference type="EMBL" id="CP003490">
    <property type="protein sequence ID" value="AFR69369.1"/>
    <property type="molecule type" value="Genomic_DNA"/>
</dbReference>
<dbReference type="Proteomes" id="UP000007346">
    <property type="component" value="Chromosome"/>
</dbReference>
<dbReference type="PATRIC" id="fig|1133568.3.peg.11"/>
<keyword evidence="2 3" id="KW-0808">Transferase</keyword>
<sequence length="626" mass="75487">MSNNNSIVVMQVCDGFTDQILKLSFSLFIRDTFNRNVKLDLTFYDNNKKDFLGIDNREFILTKLFNNIKFEAATQEEIQKSKENFIDHSFGKDKILSELKNTNKSVYLDHKMVWIEYFYNLDFTKYFLLDDYLYKLLNDKQINILNDINNNESVAIHIRRGDYIYFANMVNIKIPSIDYYLKSFEYFYTKNKHSKFYIFSNNIQYVKDNIIPFIQDVYNYEIIDGNKEYVDFYLISKCKHLVQSNGKFSEIAFRFNNYKNKELISIDNSDDIFNKEILEKYKEFTFDRVKFKSYFVYSDIPLNSIINIINLIDKNNIKNIIQIGLLDGVEIHNILNYAVKTNKNLMLNCFEINDRELVGFDVRNFNDKENKKFNLHINKTPMDIESTNIIKNTIDFILIANENSSPLLIFYLLYIYPYMKDDIIIVFNKLNNINYSLFSTYLFDMYDGKKSLFFNFSKKENDNVGYIKINKNKLLTLIKNISSINFDDYDNKFFYKNIFDIRDDYYNYYDIESAYSRLNNLKEYMQKHNIEHRESIIENIKTNIEKYNKNRFSLFKEKIYKTDYQNNIDKIKTMTNNKINYLDDKINYLDYKINEIKNRKIKIFRIDNFEDRKIIYIFGIKITLKK</sequence>
<dbReference type="PANTHER" id="PTHR11927:SF9">
    <property type="entry name" value="L-FUCOSYLTRANSFERASE"/>
    <property type="match status" value="1"/>
</dbReference>
<dbReference type="GO" id="GO:0005975">
    <property type="term" value="P:carbohydrate metabolic process"/>
    <property type="evidence" value="ECO:0007669"/>
    <property type="project" value="InterPro"/>
</dbReference>
<dbReference type="InterPro" id="IPR002516">
    <property type="entry name" value="Glyco_trans_11"/>
</dbReference>
<proteinExistence type="predicted"/>
<evidence type="ECO:0000256" key="1">
    <source>
        <dbReference type="ARBA" id="ARBA00022676"/>
    </source>
</evidence>
<keyword evidence="1 3" id="KW-0328">Glycosyltransferase</keyword>
<dbReference type="PANTHER" id="PTHR11927">
    <property type="entry name" value="GALACTOSIDE 2-L-FUCOSYLTRANSFERASE"/>
    <property type="match status" value="1"/>
</dbReference>
<dbReference type="RefSeq" id="WP_014935048.1">
    <property type="nucleotide sequence ID" value="NC_018607.1"/>
</dbReference>
<accession>J9UND3</accession>
<dbReference type="HOGENOM" id="CLU_456855_0_0_12"/>
<gene>
    <name evidence="3" type="ORF">B2904_orf11</name>
</gene>
<evidence type="ECO:0000313" key="4">
    <source>
        <dbReference type="Proteomes" id="UP000007346"/>
    </source>
</evidence>
<dbReference type="AlphaFoldDB" id="J9UND3"/>
<organism evidence="3 4">
    <name type="scientific">Brachyspira pilosicoli B2904</name>
    <dbReference type="NCBI Taxonomy" id="1133568"/>
    <lineage>
        <taxon>Bacteria</taxon>
        <taxon>Pseudomonadati</taxon>
        <taxon>Spirochaetota</taxon>
        <taxon>Spirochaetia</taxon>
        <taxon>Brachyspirales</taxon>
        <taxon>Brachyspiraceae</taxon>
        <taxon>Brachyspira</taxon>
    </lineage>
</organism>